<dbReference type="PROSITE" id="PS50902">
    <property type="entry name" value="FLAVODOXIN_LIKE"/>
    <property type="match status" value="1"/>
</dbReference>
<gene>
    <name evidence="5" type="ORF">D4100_08930</name>
</gene>
<dbReference type="InterPro" id="IPR008254">
    <property type="entry name" value="Flavodoxin/NO_synth"/>
</dbReference>
<feature type="domain" description="Flavodoxin-like" evidence="4">
    <location>
        <begin position="2"/>
        <end position="143"/>
    </location>
</feature>
<keyword evidence="1" id="KW-0285">Flavoprotein</keyword>
<dbReference type="EMBL" id="QYYG01000001">
    <property type="protein sequence ID" value="RJF58838.1"/>
    <property type="molecule type" value="Genomic_DNA"/>
</dbReference>
<evidence type="ECO:0000259" key="4">
    <source>
        <dbReference type="PROSITE" id="PS50902"/>
    </source>
</evidence>
<keyword evidence="2" id="KW-0288">FMN</keyword>
<dbReference type="AlphaFoldDB" id="A0AA92X8R6"/>
<dbReference type="RefSeq" id="WP_119804076.1">
    <property type="nucleotide sequence ID" value="NZ_QYYG01000001.1"/>
</dbReference>
<dbReference type="PRINTS" id="PR00369">
    <property type="entry name" value="FLAVODOXIN"/>
</dbReference>
<reference evidence="5 6" key="1">
    <citation type="submission" date="2018-09" db="EMBL/GenBank/DDBJ databases">
        <title>Draft genome of a novel serratia sp. strain with antifungal activity.</title>
        <authorList>
            <person name="Dichmann S.I."/>
            <person name="Park B.P."/>
            <person name="Pathiraja D."/>
            <person name="Choi I.-G."/>
            <person name="Stougaard P."/>
            <person name="Hennessy R.C."/>
        </authorList>
    </citation>
    <scope>NUCLEOTIDE SEQUENCE [LARGE SCALE GENOMIC DNA]</scope>
    <source>
        <strain evidence="5 6">S40</strain>
    </source>
</reference>
<dbReference type="PANTHER" id="PTHR19384">
    <property type="entry name" value="NITRIC OXIDE SYNTHASE-RELATED"/>
    <property type="match status" value="1"/>
</dbReference>
<organism evidence="5 6">
    <name type="scientific">Serratia inhibens</name>
    <dbReference type="NCBI Taxonomy" id="2338073"/>
    <lineage>
        <taxon>Bacteria</taxon>
        <taxon>Pseudomonadati</taxon>
        <taxon>Pseudomonadota</taxon>
        <taxon>Gammaproteobacteria</taxon>
        <taxon>Enterobacterales</taxon>
        <taxon>Yersiniaceae</taxon>
        <taxon>Serratia</taxon>
    </lineage>
</organism>
<proteinExistence type="predicted"/>
<keyword evidence="3" id="KW-0249">Electron transport</keyword>
<dbReference type="Proteomes" id="UP000284338">
    <property type="component" value="Unassembled WGS sequence"/>
</dbReference>
<evidence type="ECO:0000313" key="5">
    <source>
        <dbReference type="EMBL" id="RJF58838.1"/>
    </source>
</evidence>
<sequence length="146" mass="15534">MLKIIFGTESGNAEMAAEDMVAALNESGIEAAAVAMDTYDVALITQEEHVILMASTYGEGELPMTAAPFYDSLKAASPDLSGLKFSAFGLGDSSYETYNQGIKSLISLMRELGAVEVGETGFHDATLPYNVSDMAVCWASRQFIVA</sequence>
<dbReference type="GO" id="GO:0010181">
    <property type="term" value="F:FMN binding"/>
    <property type="evidence" value="ECO:0007669"/>
    <property type="project" value="InterPro"/>
</dbReference>
<dbReference type="Pfam" id="PF00258">
    <property type="entry name" value="Flavodoxin_1"/>
    <property type="match status" value="1"/>
</dbReference>
<dbReference type="InterPro" id="IPR029039">
    <property type="entry name" value="Flavoprotein-like_sf"/>
</dbReference>
<evidence type="ECO:0000256" key="3">
    <source>
        <dbReference type="ARBA" id="ARBA00022982"/>
    </source>
</evidence>
<dbReference type="GO" id="GO:0016491">
    <property type="term" value="F:oxidoreductase activity"/>
    <property type="evidence" value="ECO:0007669"/>
    <property type="project" value="TreeGrafter"/>
</dbReference>
<protein>
    <submittedName>
        <fullName evidence="5">Nitric oxide synthase</fullName>
    </submittedName>
</protein>
<name>A0AA92X8R6_9GAMM</name>
<dbReference type="GO" id="GO:0050660">
    <property type="term" value="F:flavin adenine dinucleotide binding"/>
    <property type="evidence" value="ECO:0007669"/>
    <property type="project" value="TreeGrafter"/>
</dbReference>
<keyword evidence="3" id="KW-0813">Transport</keyword>
<evidence type="ECO:0000313" key="6">
    <source>
        <dbReference type="Proteomes" id="UP000284338"/>
    </source>
</evidence>
<dbReference type="Gene3D" id="3.40.50.360">
    <property type="match status" value="1"/>
</dbReference>
<keyword evidence="6" id="KW-1185">Reference proteome</keyword>
<dbReference type="GO" id="GO:0005829">
    <property type="term" value="C:cytosol"/>
    <property type="evidence" value="ECO:0007669"/>
    <property type="project" value="TreeGrafter"/>
</dbReference>
<evidence type="ECO:0000256" key="1">
    <source>
        <dbReference type="ARBA" id="ARBA00022630"/>
    </source>
</evidence>
<accession>A0AA92X8R6</accession>
<comment type="caution">
    <text evidence="5">The sequence shown here is derived from an EMBL/GenBank/DDBJ whole genome shotgun (WGS) entry which is preliminary data.</text>
</comment>
<evidence type="ECO:0000256" key="2">
    <source>
        <dbReference type="ARBA" id="ARBA00022643"/>
    </source>
</evidence>
<dbReference type="InterPro" id="IPR001094">
    <property type="entry name" value="Flavdoxin-like"/>
</dbReference>
<dbReference type="SUPFAM" id="SSF52218">
    <property type="entry name" value="Flavoproteins"/>
    <property type="match status" value="1"/>
</dbReference>